<proteinExistence type="predicted"/>
<comment type="caution">
    <text evidence="2">The sequence shown here is derived from an EMBL/GenBank/DDBJ whole genome shotgun (WGS) entry which is preliminary data.</text>
</comment>
<sequence length="50" mass="5507">MLRSMGAIGVLQDQNDPLGPNISPHALGPWRGSRKIKKLNSPKLEGRSWV</sequence>
<dbReference type="AlphaFoldDB" id="A0A9Q3JQM4"/>
<gene>
    <name evidence="2" type="ORF">O181_107525</name>
</gene>
<dbReference type="Proteomes" id="UP000765509">
    <property type="component" value="Unassembled WGS sequence"/>
</dbReference>
<dbReference type="EMBL" id="AVOT02081456">
    <property type="protein sequence ID" value="MBW0567810.1"/>
    <property type="molecule type" value="Genomic_DNA"/>
</dbReference>
<name>A0A9Q3JQM4_9BASI</name>
<evidence type="ECO:0000256" key="1">
    <source>
        <dbReference type="SAM" id="MobiDB-lite"/>
    </source>
</evidence>
<feature type="non-terminal residue" evidence="2">
    <location>
        <position position="50"/>
    </location>
</feature>
<evidence type="ECO:0000313" key="2">
    <source>
        <dbReference type="EMBL" id="MBW0567810.1"/>
    </source>
</evidence>
<organism evidence="2 3">
    <name type="scientific">Austropuccinia psidii MF-1</name>
    <dbReference type="NCBI Taxonomy" id="1389203"/>
    <lineage>
        <taxon>Eukaryota</taxon>
        <taxon>Fungi</taxon>
        <taxon>Dikarya</taxon>
        <taxon>Basidiomycota</taxon>
        <taxon>Pucciniomycotina</taxon>
        <taxon>Pucciniomycetes</taxon>
        <taxon>Pucciniales</taxon>
        <taxon>Sphaerophragmiaceae</taxon>
        <taxon>Austropuccinia</taxon>
    </lineage>
</organism>
<accession>A0A9Q3JQM4</accession>
<keyword evidence="3" id="KW-1185">Reference proteome</keyword>
<reference evidence="2" key="1">
    <citation type="submission" date="2021-03" db="EMBL/GenBank/DDBJ databases">
        <title>Draft genome sequence of rust myrtle Austropuccinia psidii MF-1, a brazilian biotype.</title>
        <authorList>
            <person name="Quecine M.C."/>
            <person name="Pachon D.M.R."/>
            <person name="Bonatelli M.L."/>
            <person name="Correr F.H."/>
            <person name="Franceschini L.M."/>
            <person name="Leite T.F."/>
            <person name="Margarido G.R.A."/>
            <person name="Almeida C.A."/>
            <person name="Ferrarezi J.A."/>
            <person name="Labate C.A."/>
        </authorList>
    </citation>
    <scope>NUCLEOTIDE SEQUENCE</scope>
    <source>
        <strain evidence="2">MF-1</strain>
    </source>
</reference>
<evidence type="ECO:0000313" key="3">
    <source>
        <dbReference type="Proteomes" id="UP000765509"/>
    </source>
</evidence>
<protein>
    <submittedName>
        <fullName evidence="2">Uncharacterized protein</fullName>
    </submittedName>
</protein>
<feature type="region of interest" description="Disordered" evidence="1">
    <location>
        <begin position="13"/>
        <end position="50"/>
    </location>
</feature>